<sequence>GSINNCLITDGLSNSPVMISEDIRQFRKLLIFMSTIQGFVSVRHKDQISWFIQEVCKILETYGNHLSFTEYVRKKIAFMQEKNGKIEGVQIVQLPEIRIDCLDSDFQL</sequence>
<accession>E2A583</accession>
<gene>
    <name evidence="2" type="ORF">EAG_10727</name>
</gene>
<dbReference type="InterPro" id="IPR011600">
    <property type="entry name" value="Pept_C14_caspase"/>
</dbReference>
<dbReference type="OrthoDB" id="6044770at2759"/>
<dbReference type="EMBL" id="GL436882">
    <property type="protein sequence ID" value="EFN71406.1"/>
    <property type="molecule type" value="Genomic_DNA"/>
</dbReference>
<protein>
    <recommendedName>
        <fullName evidence="1">Caspase family p10 domain-containing protein</fullName>
    </recommendedName>
</protein>
<dbReference type="InParanoid" id="E2A583"/>
<dbReference type="InterPro" id="IPR002138">
    <property type="entry name" value="Pept_C14_p10"/>
</dbReference>
<reference evidence="2 3" key="1">
    <citation type="journal article" date="2010" name="Science">
        <title>Genomic comparison of the ants Camponotus floridanus and Harpegnathos saltator.</title>
        <authorList>
            <person name="Bonasio R."/>
            <person name="Zhang G."/>
            <person name="Ye C."/>
            <person name="Mutti N.S."/>
            <person name="Fang X."/>
            <person name="Qin N."/>
            <person name="Donahue G."/>
            <person name="Yang P."/>
            <person name="Li Q."/>
            <person name="Li C."/>
            <person name="Zhang P."/>
            <person name="Huang Z."/>
            <person name="Berger S.L."/>
            <person name="Reinberg D."/>
            <person name="Wang J."/>
            <person name="Liebig J."/>
        </authorList>
    </citation>
    <scope>NUCLEOTIDE SEQUENCE [LARGE SCALE GENOMIC DNA]</scope>
    <source>
        <strain evidence="3">C129</strain>
    </source>
</reference>
<dbReference type="AlphaFoldDB" id="E2A583"/>
<feature type="non-terminal residue" evidence="2">
    <location>
        <position position="108"/>
    </location>
</feature>
<feature type="domain" description="Caspase family p10" evidence="1">
    <location>
        <begin position="28"/>
        <end position="74"/>
    </location>
</feature>
<dbReference type="PROSITE" id="PS50207">
    <property type="entry name" value="CASPASE_P10"/>
    <property type="match status" value="1"/>
</dbReference>
<dbReference type="Proteomes" id="UP000000311">
    <property type="component" value="Unassembled WGS sequence"/>
</dbReference>
<dbReference type="SUPFAM" id="SSF52129">
    <property type="entry name" value="Caspase-like"/>
    <property type="match status" value="1"/>
</dbReference>
<evidence type="ECO:0000313" key="2">
    <source>
        <dbReference type="EMBL" id="EFN71406.1"/>
    </source>
</evidence>
<evidence type="ECO:0000313" key="3">
    <source>
        <dbReference type="Proteomes" id="UP000000311"/>
    </source>
</evidence>
<dbReference type="Pfam" id="PF00656">
    <property type="entry name" value="Peptidase_C14"/>
    <property type="match status" value="1"/>
</dbReference>
<name>E2A583_CAMFO</name>
<feature type="non-terminal residue" evidence="2">
    <location>
        <position position="1"/>
    </location>
</feature>
<dbReference type="InterPro" id="IPR029030">
    <property type="entry name" value="Caspase-like_dom_sf"/>
</dbReference>
<dbReference type="STRING" id="104421.E2A583"/>
<proteinExistence type="predicted"/>
<dbReference type="GO" id="GO:0004197">
    <property type="term" value="F:cysteine-type endopeptidase activity"/>
    <property type="evidence" value="ECO:0007669"/>
    <property type="project" value="InterPro"/>
</dbReference>
<keyword evidence="3" id="KW-1185">Reference proteome</keyword>
<evidence type="ECO:0000259" key="1">
    <source>
        <dbReference type="PROSITE" id="PS50207"/>
    </source>
</evidence>
<dbReference type="Gene3D" id="3.30.70.1470">
    <property type="entry name" value="Caspase-like"/>
    <property type="match status" value="1"/>
</dbReference>
<dbReference type="GO" id="GO:0006508">
    <property type="term" value="P:proteolysis"/>
    <property type="evidence" value="ECO:0007669"/>
    <property type="project" value="InterPro"/>
</dbReference>
<organism evidence="3">
    <name type="scientific">Camponotus floridanus</name>
    <name type="common">Florida carpenter ant</name>
    <dbReference type="NCBI Taxonomy" id="104421"/>
    <lineage>
        <taxon>Eukaryota</taxon>
        <taxon>Metazoa</taxon>
        <taxon>Ecdysozoa</taxon>
        <taxon>Arthropoda</taxon>
        <taxon>Hexapoda</taxon>
        <taxon>Insecta</taxon>
        <taxon>Pterygota</taxon>
        <taxon>Neoptera</taxon>
        <taxon>Endopterygota</taxon>
        <taxon>Hymenoptera</taxon>
        <taxon>Apocrita</taxon>
        <taxon>Aculeata</taxon>
        <taxon>Formicoidea</taxon>
        <taxon>Formicidae</taxon>
        <taxon>Formicinae</taxon>
        <taxon>Camponotus</taxon>
    </lineage>
</organism>